<gene>
    <name evidence="4" type="ORF">HMPREF0216_01591</name>
</gene>
<feature type="domain" description="AAA+ ATPase" evidence="3">
    <location>
        <begin position="158"/>
        <end position="307"/>
    </location>
</feature>
<keyword evidence="5" id="KW-1185">Reference proteome</keyword>
<evidence type="ECO:0000259" key="3">
    <source>
        <dbReference type="SMART" id="SM00382"/>
    </source>
</evidence>
<dbReference type="InterPro" id="IPR045735">
    <property type="entry name" value="Spore_III_AA_AAA+_ATPase"/>
</dbReference>
<dbReference type="InterPro" id="IPR027417">
    <property type="entry name" value="P-loop_NTPase"/>
</dbReference>
<dbReference type="Gene3D" id="3.40.50.300">
    <property type="entry name" value="P-loop containing nucleotide triphosphate hydrolases"/>
    <property type="match status" value="1"/>
</dbReference>
<proteinExistence type="predicted"/>
<accession>L1QG95</accession>
<evidence type="ECO:0000256" key="2">
    <source>
        <dbReference type="ARBA" id="ARBA00022840"/>
    </source>
</evidence>
<comment type="caution">
    <text evidence="4">The sequence shown here is derived from an EMBL/GenBank/DDBJ whole genome shotgun (WGS) entry which is preliminary data.</text>
</comment>
<dbReference type="InterPro" id="IPR003593">
    <property type="entry name" value="AAA+_ATPase"/>
</dbReference>
<evidence type="ECO:0000313" key="4">
    <source>
        <dbReference type="EMBL" id="EKY26988.1"/>
    </source>
</evidence>
<keyword evidence="1" id="KW-0547">Nucleotide-binding</keyword>
<organism evidence="4 5">
    <name type="scientific">Clostridium celatum DSM 1785</name>
    <dbReference type="NCBI Taxonomy" id="545697"/>
    <lineage>
        <taxon>Bacteria</taxon>
        <taxon>Bacillati</taxon>
        <taxon>Bacillota</taxon>
        <taxon>Clostridia</taxon>
        <taxon>Eubacteriales</taxon>
        <taxon>Clostridiaceae</taxon>
        <taxon>Clostridium</taxon>
    </lineage>
</organism>
<reference evidence="4 5" key="1">
    <citation type="submission" date="2012-05" db="EMBL/GenBank/DDBJ databases">
        <authorList>
            <person name="Weinstock G."/>
            <person name="Sodergren E."/>
            <person name="Lobos E.A."/>
            <person name="Fulton L."/>
            <person name="Fulton R."/>
            <person name="Courtney L."/>
            <person name="Fronick C."/>
            <person name="O'Laughlin M."/>
            <person name="Godfrey J."/>
            <person name="Wilson R.M."/>
            <person name="Miner T."/>
            <person name="Farmer C."/>
            <person name="Delehaunty K."/>
            <person name="Cordes M."/>
            <person name="Minx P."/>
            <person name="Tomlinson C."/>
            <person name="Chen J."/>
            <person name="Wollam A."/>
            <person name="Pepin K.H."/>
            <person name="Bhonagiri V."/>
            <person name="Zhang X."/>
            <person name="Suruliraj S."/>
            <person name="Warren W."/>
            <person name="Mitreva M."/>
            <person name="Mardis E.R."/>
            <person name="Wilson R.K."/>
        </authorList>
    </citation>
    <scope>NUCLEOTIDE SEQUENCE [LARGE SCALE GENOMIC DNA]</scope>
    <source>
        <strain evidence="4 5">DSM 1785</strain>
    </source>
</reference>
<dbReference type="Pfam" id="PF19568">
    <property type="entry name" value="Spore_III_AA"/>
    <property type="match status" value="1"/>
</dbReference>
<dbReference type="eggNOG" id="COG3854">
    <property type="taxonomic scope" value="Bacteria"/>
</dbReference>
<dbReference type="PATRIC" id="fig|545697.3.peg.1567"/>
<evidence type="ECO:0000256" key="1">
    <source>
        <dbReference type="ARBA" id="ARBA00022741"/>
    </source>
</evidence>
<dbReference type="GO" id="GO:0005524">
    <property type="term" value="F:ATP binding"/>
    <property type="evidence" value="ECO:0007669"/>
    <property type="project" value="UniProtKB-KW"/>
</dbReference>
<dbReference type="Proteomes" id="UP000010420">
    <property type="component" value="Unassembled WGS sequence"/>
</dbReference>
<dbReference type="STRING" id="545697.HMPREF0216_01591"/>
<dbReference type="EMBL" id="AMEZ01000048">
    <property type="protein sequence ID" value="EKY26988.1"/>
    <property type="molecule type" value="Genomic_DNA"/>
</dbReference>
<dbReference type="InterPro" id="IPR014217">
    <property type="entry name" value="Spore_III_AA"/>
</dbReference>
<dbReference type="NCBIfam" id="TIGR02858">
    <property type="entry name" value="spore_III_AA"/>
    <property type="match status" value="1"/>
</dbReference>
<name>L1QG95_9CLOT</name>
<dbReference type="PANTHER" id="PTHR20953">
    <property type="entry name" value="KINASE-RELATED"/>
    <property type="match status" value="1"/>
</dbReference>
<dbReference type="SUPFAM" id="SSF52540">
    <property type="entry name" value="P-loop containing nucleoside triphosphate hydrolases"/>
    <property type="match status" value="1"/>
</dbReference>
<dbReference type="SMART" id="SM00382">
    <property type="entry name" value="AAA"/>
    <property type="match status" value="1"/>
</dbReference>
<evidence type="ECO:0000313" key="5">
    <source>
        <dbReference type="Proteomes" id="UP000010420"/>
    </source>
</evidence>
<dbReference type="AlphaFoldDB" id="L1QG95"/>
<protein>
    <submittedName>
        <fullName evidence="4">Stage III sporulation protein AA</fullName>
    </submittedName>
</protein>
<keyword evidence="2" id="KW-0067">ATP-binding</keyword>
<dbReference type="HOGENOM" id="CLU_052793_0_0_9"/>
<sequence length="329" mass="37224">MNIYIICEIEIYREVHLKEVMKVEYEEIYRMLPSGINEEVKRYFKIEGVQEIRVKIGKQVMLTTSKGEKILDYTITNEDLKYMMSKISNYSLYAFEEEIKQGYITVKGGHRVGLAGECVMVNGEVRTIKNISSLNIRICNEVVGSSNRVMKYITNNNKVYNTLIVSPPKCGKTTILRDIARNISNGMYSLNLRGKKVTIVDERSEIAGCYNGIPQMNVGVRTDVLDNCLKRIGMIMAIRSLSPEVLICDEIGTEGDLEALNMAFNSGVNIIVTVHGNDINDIYGREMFRKLIDDCILDRIIILSSKNGAGTLEKIYKVSREEGLVCLDL</sequence>
<dbReference type="PANTHER" id="PTHR20953:SF3">
    <property type="entry name" value="P-LOOP CONTAINING NUCLEOSIDE TRIPHOSPHATE HYDROLASES SUPERFAMILY PROTEIN"/>
    <property type="match status" value="1"/>
</dbReference>